<evidence type="ECO:0000256" key="4">
    <source>
        <dbReference type="ARBA" id="ARBA00023136"/>
    </source>
</evidence>
<reference evidence="7" key="1">
    <citation type="submission" date="2016-10" db="EMBL/GenBank/DDBJ databases">
        <authorList>
            <person name="de Groot N.N."/>
        </authorList>
    </citation>
    <scope>NUCLEOTIDE SEQUENCE</scope>
</reference>
<evidence type="ECO:0000256" key="3">
    <source>
        <dbReference type="ARBA" id="ARBA00022989"/>
    </source>
</evidence>
<dbReference type="NCBIfam" id="TIGR01352">
    <property type="entry name" value="tonB_Cterm"/>
    <property type="match status" value="1"/>
</dbReference>
<dbReference type="InterPro" id="IPR037682">
    <property type="entry name" value="TonB_C"/>
</dbReference>
<proteinExistence type="predicted"/>
<evidence type="ECO:0000256" key="2">
    <source>
        <dbReference type="ARBA" id="ARBA00022692"/>
    </source>
</evidence>
<feature type="domain" description="TonB C-terminal" evidence="6">
    <location>
        <begin position="210"/>
        <end position="297"/>
    </location>
</feature>
<dbReference type="AlphaFoldDB" id="A0A1W1BQZ8"/>
<keyword evidence="5" id="KW-0175">Coiled coil</keyword>
<dbReference type="Pfam" id="PF03544">
    <property type="entry name" value="TonB_C"/>
    <property type="match status" value="1"/>
</dbReference>
<accession>A0A1W1BQZ8</accession>
<sequence length="297" mass="34785">MDLTKFQSPPKPIVKPIIVPKKPIIKKVVKKRKIKKEKVIKRKKIVQKKKILVAKEVTEDNNTTKNSIKSAQEKMKKKIAKLKERKRKNRIKKAKEAKRVKKIKELKREKKLEATRKRLAELKKREDKLKKRELKYQRERARIKHQRVSKTYNSALANTLMNGGQAKSYKNMNTRTLNANSSSRLINQLYGKEFNSYSSQEKQFLKRNLSLIHRLTQRALSRNGYPESAIRMGEEGVNIVSFYLHPNGNITQLKLDKSMGHSSLDNNTLRVIRIAYSNYPLPSVKTKIKFYVNYTIN</sequence>
<feature type="coiled-coil region" evidence="5">
    <location>
        <begin position="54"/>
        <end position="139"/>
    </location>
</feature>
<dbReference type="PROSITE" id="PS52015">
    <property type="entry name" value="TONB_CTD"/>
    <property type="match status" value="1"/>
</dbReference>
<name>A0A1W1BQZ8_9ZZZZ</name>
<evidence type="ECO:0000256" key="5">
    <source>
        <dbReference type="SAM" id="Coils"/>
    </source>
</evidence>
<keyword evidence="2" id="KW-0812">Transmembrane</keyword>
<dbReference type="GO" id="GO:0055085">
    <property type="term" value="P:transmembrane transport"/>
    <property type="evidence" value="ECO:0007669"/>
    <property type="project" value="InterPro"/>
</dbReference>
<organism evidence="7">
    <name type="scientific">hydrothermal vent metagenome</name>
    <dbReference type="NCBI Taxonomy" id="652676"/>
    <lineage>
        <taxon>unclassified sequences</taxon>
        <taxon>metagenomes</taxon>
        <taxon>ecological metagenomes</taxon>
    </lineage>
</organism>
<dbReference type="InterPro" id="IPR006260">
    <property type="entry name" value="TonB/TolA_C"/>
</dbReference>
<protein>
    <submittedName>
        <fullName evidence="7">Ferric siderophore transport system, periplasmic binding protein TonB</fullName>
    </submittedName>
</protein>
<dbReference type="SUPFAM" id="SSF74653">
    <property type="entry name" value="TolA/TonB C-terminal domain"/>
    <property type="match status" value="1"/>
</dbReference>
<keyword evidence="3" id="KW-1133">Transmembrane helix</keyword>
<dbReference type="GO" id="GO:0016020">
    <property type="term" value="C:membrane"/>
    <property type="evidence" value="ECO:0007669"/>
    <property type="project" value="UniProtKB-SubCell"/>
</dbReference>
<evidence type="ECO:0000256" key="1">
    <source>
        <dbReference type="ARBA" id="ARBA00004167"/>
    </source>
</evidence>
<gene>
    <name evidence="7" type="ORF">MNB_SV-9-173</name>
</gene>
<evidence type="ECO:0000313" key="7">
    <source>
        <dbReference type="EMBL" id="SFV55895.1"/>
    </source>
</evidence>
<dbReference type="Gene3D" id="3.30.1150.10">
    <property type="match status" value="1"/>
</dbReference>
<keyword evidence="4" id="KW-0472">Membrane</keyword>
<evidence type="ECO:0000259" key="6">
    <source>
        <dbReference type="PROSITE" id="PS52015"/>
    </source>
</evidence>
<dbReference type="EMBL" id="FPHG01000029">
    <property type="protein sequence ID" value="SFV55895.1"/>
    <property type="molecule type" value="Genomic_DNA"/>
</dbReference>
<comment type="subcellular location">
    <subcellularLocation>
        <location evidence="1">Membrane</location>
        <topology evidence="1">Single-pass membrane protein</topology>
    </subcellularLocation>
</comment>